<dbReference type="Gene3D" id="3.90.75.20">
    <property type="match status" value="1"/>
</dbReference>
<dbReference type="GO" id="GO:0004519">
    <property type="term" value="F:endonuclease activity"/>
    <property type="evidence" value="ECO:0007669"/>
    <property type="project" value="UniProtKB-KW"/>
</dbReference>
<feature type="compositionally biased region" description="Polar residues" evidence="1">
    <location>
        <begin position="106"/>
        <end position="116"/>
    </location>
</feature>
<evidence type="ECO:0000259" key="2">
    <source>
        <dbReference type="Pfam" id="PF13392"/>
    </source>
</evidence>
<dbReference type="InterPro" id="IPR003615">
    <property type="entry name" value="HNH_nuc"/>
</dbReference>
<reference evidence="3 4" key="1">
    <citation type="submission" date="2013-08" db="EMBL/GenBank/DDBJ databases">
        <title>The genome sequence of Skermanella stibiiresistens.</title>
        <authorList>
            <person name="Zhu W."/>
            <person name="Wang G."/>
        </authorList>
    </citation>
    <scope>NUCLEOTIDE SEQUENCE [LARGE SCALE GENOMIC DNA]</scope>
    <source>
        <strain evidence="3 4">SB22</strain>
    </source>
</reference>
<feature type="domain" description="HNH nuclease" evidence="2">
    <location>
        <begin position="54"/>
        <end position="99"/>
    </location>
</feature>
<evidence type="ECO:0000256" key="1">
    <source>
        <dbReference type="SAM" id="MobiDB-lite"/>
    </source>
</evidence>
<keyword evidence="3" id="KW-0255">Endonuclease</keyword>
<keyword evidence="3" id="KW-0540">Nuclease</keyword>
<dbReference type="Proteomes" id="UP000019486">
    <property type="component" value="Unassembled WGS sequence"/>
</dbReference>
<evidence type="ECO:0000313" key="4">
    <source>
        <dbReference type="Proteomes" id="UP000019486"/>
    </source>
</evidence>
<comment type="caution">
    <text evidence="3">The sequence shown here is derived from an EMBL/GenBank/DDBJ whole genome shotgun (WGS) entry which is preliminary data.</text>
</comment>
<sequence length="285" mass="32293">MWRPVRVAPWYQVNIETGTVRNGVTGRHLKARPNKAGYLTVTLKLTNGTSKPELVHRLVTLAYHGNPRNQRLCASHLDGDKLNNHYSNLRWKSPLANARDKDAHGTTPTGERNGNSKLSEDAAWRAYWLSHVDGWSSRRIGSFLGISYGTVQKIARHDLWTNSNFKQRLTNAQEQENSSERITMAYLEAGESMSDGGIYRPLSDFISADIYEQEDVSKNLSQRAKTQRYYQFLTQQLWDDRQQALAELENNALVETLDKADALAWTGDTTSAPAPTSAPRKSRRF</sequence>
<keyword evidence="4" id="KW-1185">Reference proteome</keyword>
<dbReference type="SUPFAM" id="SSF54060">
    <property type="entry name" value="His-Me finger endonucleases"/>
    <property type="match status" value="1"/>
</dbReference>
<feature type="region of interest" description="Disordered" evidence="1">
    <location>
        <begin position="93"/>
        <end position="116"/>
    </location>
</feature>
<dbReference type="Pfam" id="PF13392">
    <property type="entry name" value="HNH_3"/>
    <property type="match status" value="1"/>
</dbReference>
<evidence type="ECO:0000313" key="3">
    <source>
        <dbReference type="EMBL" id="EWY36887.1"/>
    </source>
</evidence>
<proteinExistence type="predicted"/>
<dbReference type="EMBL" id="AVFL01000034">
    <property type="protein sequence ID" value="EWY36887.1"/>
    <property type="molecule type" value="Genomic_DNA"/>
</dbReference>
<name>W9GWQ9_9PROT</name>
<accession>W9GWQ9</accession>
<gene>
    <name evidence="3" type="ORF">N825_23285</name>
</gene>
<feature type="region of interest" description="Disordered" evidence="1">
    <location>
        <begin position="265"/>
        <end position="285"/>
    </location>
</feature>
<organism evidence="3 4">
    <name type="scientific">Skermanella stibiiresistens SB22</name>
    <dbReference type="NCBI Taxonomy" id="1385369"/>
    <lineage>
        <taxon>Bacteria</taxon>
        <taxon>Pseudomonadati</taxon>
        <taxon>Pseudomonadota</taxon>
        <taxon>Alphaproteobacteria</taxon>
        <taxon>Rhodospirillales</taxon>
        <taxon>Azospirillaceae</taxon>
        <taxon>Skermanella</taxon>
    </lineage>
</organism>
<dbReference type="AlphaFoldDB" id="W9GWQ9"/>
<keyword evidence="3" id="KW-0378">Hydrolase</keyword>
<dbReference type="InterPro" id="IPR044925">
    <property type="entry name" value="His-Me_finger_sf"/>
</dbReference>
<protein>
    <submittedName>
        <fullName evidence="3">Endonuclease</fullName>
    </submittedName>
</protein>